<evidence type="ECO:0000256" key="1">
    <source>
        <dbReference type="SAM" id="MobiDB-lite"/>
    </source>
</evidence>
<feature type="region of interest" description="Disordered" evidence="1">
    <location>
        <begin position="450"/>
        <end position="470"/>
    </location>
</feature>
<reference evidence="2 3" key="1">
    <citation type="journal article" date="2023" name="Commun. Biol.">
        <title>Reorganization of the ancestral sex-determining regions during the evolution of trioecy in Pleodorina starrii.</title>
        <authorList>
            <person name="Takahashi K."/>
            <person name="Suzuki S."/>
            <person name="Kawai-Toyooka H."/>
            <person name="Yamamoto K."/>
            <person name="Hamaji T."/>
            <person name="Ootsuki R."/>
            <person name="Yamaguchi H."/>
            <person name="Kawachi M."/>
            <person name="Higashiyama T."/>
            <person name="Nozaki H."/>
        </authorList>
    </citation>
    <scope>NUCLEOTIDE SEQUENCE [LARGE SCALE GENOMIC DNA]</scope>
    <source>
        <strain evidence="2 3">NIES-4479</strain>
    </source>
</reference>
<proteinExistence type="predicted"/>
<dbReference type="InterPro" id="IPR002052">
    <property type="entry name" value="DNA_methylase_N6_adenine_CS"/>
</dbReference>
<dbReference type="AlphaFoldDB" id="A0A9W6BA57"/>
<dbReference type="GO" id="GO:0008168">
    <property type="term" value="F:methyltransferase activity"/>
    <property type="evidence" value="ECO:0007669"/>
    <property type="project" value="InterPro"/>
</dbReference>
<dbReference type="EMBL" id="BRXU01000001">
    <property type="protein sequence ID" value="GLC48356.1"/>
    <property type="molecule type" value="Genomic_DNA"/>
</dbReference>
<dbReference type="InterPro" id="IPR029063">
    <property type="entry name" value="SAM-dependent_MTases_sf"/>
</dbReference>
<feature type="compositionally biased region" description="Low complexity" evidence="1">
    <location>
        <begin position="450"/>
        <end position="466"/>
    </location>
</feature>
<organism evidence="2 3">
    <name type="scientific">Pleodorina starrii</name>
    <dbReference type="NCBI Taxonomy" id="330485"/>
    <lineage>
        <taxon>Eukaryota</taxon>
        <taxon>Viridiplantae</taxon>
        <taxon>Chlorophyta</taxon>
        <taxon>core chlorophytes</taxon>
        <taxon>Chlorophyceae</taxon>
        <taxon>CS clade</taxon>
        <taxon>Chlamydomonadales</taxon>
        <taxon>Volvocaceae</taxon>
        <taxon>Pleodorina</taxon>
    </lineage>
</organism>
<evidence type="ECO:0000313" key="3">
    <source>
        <dbReference type="Proteomes" id="UP001165080"/>
    </source>
</evidence>
<evidence type="ECO:0000313" key="2">
    <source>
        <dbReference type="EMBL" id="GLC48356.1"/>
    </source>
</evidence>
<dbReference type="PROSITE" id="PS00092">
    <property type="entry name" value="N6_MTASE"/>
    <property type="match status" value="1"/>
</dbReference>
<dbReference type="PANTHER" id="PTHR47739:SF1">
    <property type="entry name" value="TRNA1(VAL) (ADENINE(37)-N6)-METHYLTRANSFERASE"/>
    <property type="match status" value="1"/>
</dbReference>
<feature type="compositionally biased region" description="Pro residues" evidence="1">
    <location>
        <begin position="75"/>
        <end position="84"/>
    </location>
</feature>
<dbReference type="Gene3D" id="3.40.50.150">
    <property type="entry name" value="Vaccinia Virus protein VP39"/>
    <property type="match status" value="1"/>
</dbReference>
<dbReference type="InterPro" id="IPR050210">
    <property type="entry name" value="tRNA_Adenine-N(6)_MTase"/>
</dbReference>
<feature type="region of interest" description="Disordered" evidence="1">
    <location>
        <begin position="240"/>
        <end position="259"/>
    </location>
</feature>
<comment type="caution">
    <text evidence="2">The sequence shown here is derived from an EMBL/GenBank/DDBJ whole genome shotgun (WGS) entry which is preliminary data.</text>
</comment>
<dbReference type="Proteomes" id="UP001165080">
    <property type="component" value="Unassembled WGS sequence"/>
</dbReference>
<sequence length="513" mass="50706">MLNPARSPNPKTWSISGQKRFAIHSVSASNDSAAQKEEGLADELRKPFKFRHFSIYQDRCAMKVGTDAMLLGSWAPPPRPPPARPSAGQRSGDAVDNCCRILDVGTGTGVLALMMAQKTAAAEATTAAAATAAATAPAASAAAAATGCCIGGVAPAAADTVSADAAAPGGGGGGGGGARIVAIDVDPGACAQAAENAARSPWGRRIRVLQCSLQQLAAAAAAGMAAATAAAGMAAATAAPSPTRHTAGGPAGDLNDGSAAESTSAWASASAAAAAAAAAACGVRGVSSPAGAATGPGPGPGLQGFGAAAEDLGPFDLIISNPPYFVESSKPASGRTARASARHADVSLPFSDLAAGCEALLAPGGSVCLVLPPTEAQRFRDAAAACGLVMVELVRVFTASEDDRERRHLMRLQRAADLPYSGAEETTSDLPYTSTLVISGPMQQQHLRQGRVAAAAGASGSDSNSTAGGGPAVVSRRYTAAYLALTTGFHDPAVIAQHSHAADADASSYTVGS</sequence>
<dbReference type="PANTHER" id="PTHR47739">
    <property type="entry name" value="TRNA1(VAL) (ADENINE(37)-N6)-METHYLTRANSFERASE"/>
    <property type="match status" value="1"/>
</dbReference>
<accession>A0A9W6BA57</accession>
<dbReference type="GO" id="GO:0032259">
    <property type="term" value="P:methylation"/>
    <property type="evidence" value="ECO:0007669"/>
    <property type="project" value="InterPro"/>
</dbReference>
<gene>
    <name evidence="2" type="primary">PLEST000905</name>
    <name evidence="2" type="ORF">PLESTB_000087200</name>
</gene>
<protein>
    <submittedName>
        <fullName evidence="2">Uncharacterized protein</fullName>
    </submittedName>
</protein>
<name>A0A9W6BA57_9CHLO</name>
<dbReference type="GO" id="GO:0003676">
    <property type="term" value="F:nucleic acid binding"/>
    <property type="evidence" value="ECO:0007669"/>
    <property type="project" value="InterPro"/>
</dbReference>
<dbReference type="SUPFAM" id="SSF53335">
    <property type="entry name" value="S-adenosyl-L-methionine-dependent methyltransferases"/>
    <property type="match status" value="1"/>
</dbReference>
<feature type="region of interest" description="Disordered" evidence="1">
    <location>
        <begin position="72"/>
        <end position="91"/>
    </location>
</feature>
<keyword evidence="3" id="KW-1185">Reference proteome</keyword>